<dbReference type="InterPro" id="IPR015168">
    <property type="entry name" value="SsuA/THI5"/>
</dbReference>
<keyword evidence="1" id="KW-0732">Signal</keyword>
<dbReference type="Pfam" id="PF09084">
    <property type="entry name" value="NMT1"/>
    <property type="match status" value="1"/>
</dbReference>
<evidence type="ECO:0000313" key="3">
    <source>
        <dbReference type="EMBL" id="OIP97826.1"/>
    </source>
</evidence>
<protein>
    <recommendedName>
        <fullName evidence="2">SsuA/THI5-like domain-containing protein</fullName>
    </recommendedName>
</protein>
<comment type="caution">
    <text evidence="3">The sequence shown here is derived from an EMBL/GenBank/DDBJ whole genome shotgun (WGS) entry which is preliminary data.</text>
</comment>
<evidence type="ECO:0000256" key="1">
    <source>
        <dbReference type="SAM" id="SignalP"/>
    </source>
</evidence>
<accession>A0A1J5ITV5</accession>
<dbReference type="PANTHER" id="PTHR31528">
    <property type="entry name" value="4-AMINO-5-HYDROXYMETHYL-2-METHYLPYRIMIDINE PHOSPHATE SYNTHASE THI11-RELATED"/>
    <property type="match status" value="1"/>
</dbReference>
<evidence type="ECO:0000259" key="2">
    <source>
        <dbReference type="Pfam" id="PF09084"/>
    </source>
</evidence>
<dbReference type="EMBL" id="MNZT01000046">
    <property type="protein sequence ID" value="OIP97826.1"/>
    <property type="molecule type" value="Genomic_DNA"/>
</dbReference>
<dbReference type="Gene3D" id="3.40.190.10">
    <property type="entry name" value="Periplasmic binding protein-like II"/>
    <property type="match status" value="2"/>
</dbReference>
<dbReference type="GO" id="GO:0009228">
    <property type="term" value="P:thiamine biosynthetic process"/>
    <property type="evidence" value="ECO:0007669"/>
    <property type="project" value="InterPro"/>
</dbReference>
<organism evidence="3 4">
    <name type="scientific">Candidatus Wirthbacteria bacterium CG2_30_54_11</name>
    <dbReference type="NCBI Taxonomy" id="1817892"/>
    <lineage>
        <taxon>Bacteria</taxon>
        <taxon>Candidatus Wirthbacteria</taxon>
    </lineage>
</organism>
<dbReference type="PANTHER" id="PTHR31528:SF15">
    <property type="entry name" value="RIBOFLAVIN-BINDING PROTEIN RIBY"/>
    <property type="match status" value="1"/>
</dbReference>
<dbReference type="SUPFAM" id="SSF53850">
    <property type="entry name" value="Periplasmic binding protein-like II"/>
    <property type="match status" value="1"/>
</dbReference>
<dbReference type="PROSITE" id="PS51257">
    <property type="entry name" value="PROKAR_LIPOPROTEIN"/>
    <property type="match status" value="1"/>
</dbReference>
<dbReference type="AlphaFoldDB" id="A0A1J5ITV5"/>
<feature type="domain" description="SsuA/THI5-like" evidence="2">
    <location>
        <begin position="46"/>
        <end position="254"/>
    </location>
</feature>
<evidence type="ECO:0000313" key="4">
    <source>
        <dbReference type="Proteomes" id="UP000183245"/>
    </source>
</evidence>
<dbReference type="InterPro" id="IPR027939">
    <property type="entry name" value="NMT1/THI5"/>
</dbReference>
<sequence length="332" mass="35662">MKKILLLSFCAVFIFGACSLLPSNNQTSETPAGPTPVTIGMGYIPNVQFAPFFVAEDRGYFTQKSVDVTLDYGMAPDLIQQVAAGQKGFAITDGEQVLLGRAQGLPVVAVLALYPELPVSIVSLESTGIRTPQDLTGKKIGIPGLYGSSYTGLLAFLDATIGQNAVTIESIGYAQIEMLTTGRVDAAVVFANNELVQLRERGYSVQEIPFGDYVSLVGASLITSEDMINNSPDIVLGVVQAVKQAMQYAINNPDYTFTASVARIPDLSEADYPVQRQVLEASMAKWRDTANLSNDLGVMDPGRWTSTREMLQKLDLLPAGTQEDGATDGQFL</sequence>
<dbReference type="STRING" id="1817892.AUK40_02400"/>
<dbReference type="Proteomes" id="UP000183245">
    <property type="component" value="Unassembled WGS sequence"/>
</dbReference>
<feature type="signal peptide" evidence="1">
    <location>
        <begin position="1"/>
        <end position="22"/>
    </location>
</feature>
<feature type="chain" id="PRO_5012046279" description="SsuA/THI5-like domain-containing protein" evidence="1">
    <location>
        <begin position="23"/>
        <end position="332"/>
    </location>
</feature>
<name>A0A1J5ITV5_9BACT</name>
<proteinExistence type="predicted"/>
<reference evidence="3" key="1">
    <citation type="journal article" date="2016" name="Environ. Microbiol.">
        <title>Genomic resolution of a cold subsurface aquifer community provides metabolic insights for novel microbes adapted to high CO concentrations.</title>
        <authorList>
            <person name="Probst A.J."/>
            <person name="Castelle C.J."/>
            <person name="Singh A."/>
            <person name="Brown C.T."/>
            <person name="Anantharaman K."/>
            <person name="Sharon I."/>
            <person name="Hug L.A."/>
            <person name="Burstein D."/>
            <person name="Emerson J.B."/>
            <person name="Thomas B.C."/>
            <person name="Banfield J.F."/>
        </authorList>
    </citation>
    <scope>NUCLEOTIDE SEQUENCE [LARGE SCALE GENOMIC DNA]</scope>
    <source>
        <strain evidence="3">CG2_30_54_11</strain>
    </source>
</reference>
<gene>
    <name evidence="3" type="ORF">AUK40_02400</name>
</gene>